<dbReference type="SMART" id="SM01150">
    <property type="entry name" value="DUF1338"/>
    <property type="match status" value="1"/>
</dbReference>
<organism evidence="8 9">
    <name type="scientific">Pontibacterium sinense</name>
    <dbReference type="NCBI Taxonomy" id="2781979"/>
    <lineage>
        <taxon>Bacteria</taxon>
        <taxon>Pseudomonadati</taxon>
        <taxon>Pseudomonadota</taxon>
        <taxon>Gammaproteobacteria</taxon>
        <taxon>Oceanospirillales</taxon>
        <taxon>Oceanospirillaceae</taxon>
        <taxon>Pontibacterium</taxon>
    </lineage>
</organism>
<keyword evidence="4" id="KW-0408">Iron</keyword>
<dbReference type="PANTHER" id="PTHR31136">
    <property type="entry name" value="DUF1338 DOMAIN-CONTAINING PROTEIN"/>
    <property type="match status" value="1"/>
</dbReference>
<gene>
    <name evidence="8" type="ORF">IOQ59_00445</name>
</gene>
<comment type="cofactor">
    <cofactor evidence="1">
        <name>Fe(2+)</name>
        <dbReference type="ChEBI" id="CHEBI:29033"/>
    </cofactor>
</comment>
<dbReference type="Pfam" id="PF07063">
    <property type="entry name" value="HGLS"/>
    <property type="match status" value="2"/>
</dbReference>
<dbReference type="PANTHER" id="PTHR31136:SF5">
    <property type="entry name" value="2-OXOADIPATE DIOXYGENASE_DECARBOXYLASE, CHLOROPLASTIC"/>
    <property type="match status" value="1"/>
</dbReference>
<sequence>MNTEDLRNLLDAMWQDYLKINPDARLIHQLFAERNPTLINDHIALRTFDLPKVSIRTIAAPFVDAGYKPRGEYYFPAKKLFAEHFEHPDSTLPKIFISELHVDQLSDSAAEIIHQCVSQIPEDAPAQTGFSYSGRHWALSHDTYLQLLDESEYAAWLCAFGYRPNHFTLLVNALQSHHSIDKVNDFLLQQGFALNSAGGLVKGSPEEFLEQSSTLAKPILVPFSDRNAEIPGCYYEFAQRYPLANGQLYQGFVAASADRIFESTDVKRSN</sequence>
<protein>
    <recommendedName>
        <fullName evidence="6">2-oxoadipate dioxygenase/decarboxylase</fullName>
        <ecNumber evidence="6">1.13.11.93</ecNumber>
    </recommendedName>
    <alternativeName>
        <fullName evidence="7">2-hydroxyglutarate synthase</fullName>
    </alternativeName>
</protein>
<dbReference type="Proteomes" id="UP000640333">
    <property type="component" value="Unassembled WGS sequence"/>
</dbReference>
<keyword evidence="3" id="KW-0560">Oxidoreductase</keyword>
<dbReference type="CDD" id="cd16350">
    <property type="entry name" value="VOC_like"/>
    <property type="match status" value="1"/>
</dbReference>
<reference evidence="8" key="1">
    <citation type="submission" date="2020-10" db="EMBL/GenBank/DDBJ databases">
        <title>Bacterium isolated from coastal waters sediment.</title>
        <authorList>
            <person name="Chen R.-J."/>
            <person name="Lu D.-C."/>
            <person name="Zhu K.-L."/>
            <person name="Du Z.-J."/>
        </authorList>
    </citation>
    <scope>NUCLEOTIDE SEQUENCE</scope>
    <source>
        <strain evidence="8">N1Y112</strain>
    </source>
</reference>
<evidence type="ECO:0000256" key="2">
    <source>
        <dbReference type="ARBA" id="ARBA00022964"/>
    </source>
</evidence>
<evidence type="ECO:0000313" key="9">
    <source>
        <dbReference type="Proteomes" id="UP000640333"/>
    </source>
</evidence>
<name>A0A8J7F628_9GAMM</name>
<dbReference type="InterPro" id="IPR009770">
    <property type="entry name" value="HGLS"/>
</dbReference>
<accession>A0A8J7F628</accession>
<evidence type="ECO:0000256" key="3">
    <source>
        <dbReference type="ARBA" id="ARBA00023002"/>
    </source>
</evidence>
<evidence type="ECO:0000256" key="1">
    <source>
        <dbReference type="ARBA" id="ARBA00001954"/>
    </source>
</evidence>
<evidence type="ECO:0000256" key="6">
    <source>
        <dbReference type="ARBA" id="ARBA00035023"/>
    </source>
</evidence>
<proteinExistence type="inferred from homology"/>
<dbReference type="Gene3D" id="3.10.180.50">
    <property type="match status" value="1"/>
</dbReference>
<dbReference type="EC" id="1.13.11.93" evidence="6"/>
<evidence type="ECO:0000256" key="4">
    <source>
        <dbReference type="ARBA" id="ARBA00023004"/>
    </source>
</evidence>
<dbReference type="AlphaFoldDB" id="A0A8J7F628"/>
<dbReference type="EMBL" id="JADEYS010000001">
    <property type="protein sequence ID" value="MBE9395725.1"/>
    <property type="molecule type" value="Genomic_DNA"/>
</dbReference>
<comment type="similarity">
    <text evidence="5">Belongs to the 2-oxoadipate dioxygenase/decarboxylase family.</text>
</comment>
<evidence type="ECO:0000256" key="5">
    <source>
        <dbReference type="ARBA" id="ARBA00035013"/>
    </source>
</evidence>
<keyword evidence="2" id="KW-0223">Dioxygenase</keyword>
<dbReference type="RefSeq" id="WP_193951285.1">
    <property type="nucleotide sequence ID" value="NZ_JADEYS010000001.1"/>
</dbReference>
<evidence type="ECO:0000313" key="8">
    <source>
        <dbReference type="EMBL" id="MBE9395725.1"/>
    </source>
</evidence>
<dbReference type="GO" id="GO:0051213">
    <property type="term" value="F:dioxygenase activity"/>
    <property type="evidence" value="ECO:0007669"/>
    <property type="project" value="UniProtKB-KW"/>
</dbReference>
<evidence type="ECO:0000256" key="7">
    <source>
        <dbReference type="ARBA" id="ARBA00035045"/>
    </source>
</evidence>
<keyword evidence="9" id="KW-1185">Reference proteome</keyword>
<comment type="caution">
    <text evidence="8">The sequence shown here is derived from an EMBL/GenBank/DDBJ whole genome shotgun (WGS) entry which is preliminary data.</text>
</comment>